<dbReference type="SUPFAM" id="SSF47384">
    <property type="entry name" value="Homodimeric domain of signal transducing histidine kinase"/>
    <property type="match status" value="1"/>
</dbReference>
<name>A0A4Q7PFB7_9FLAO</name>
<dbReference type="Gene3D" id="6.10.340.10">
    <property type="match status" value="1"/>
</dbReference>
<evidence type="ECO:0000256" key="7">
    <source>
        <dbReference type="ARBA" id="ARBA00022777"/>
    </source>
</evidence>
<evidence type="ECO:0000256" key="9">
    <source>
        <dbReference type="ARBA" id="ARBA00023012"/>
    </source>
</evidence>
<keyword evidence="10" id="KW-1133">Transmembrane helix</keyword>
<evidence type="ECO:0000256" key="6">
    <source>
        <dbReference type="ARBA" id="ARBA00022741"/>
    </source>
</evidence>
<dbReference type="GO" id="GO:0005524">
    <property type="term" value="F:ATP binding"/>
    <property type="evidence" value="ECO:0007669"/>
    <property type="project" value="UniProtKB-KW"/>
</dbReference>
<dbReference type="SUPFAM" id="SSF55874">
    <property type="entry name" value="ATPase domain of HSP90 chaperone/DNA topoisomerase II/histidine kinase"/>
    <property type="match status" value="1"/>
</dbReference>
<evidence type="ECO:0000259" key="11">
    <source>
        <dbReference type="PROSITE" id="PS50109"/>
    </source>
</evidence>
<dbReference type="Pfam" id="PF02518">
    <property type="entry name" value="HATPase_c"/>
    <property type="match status" value="1"/>
</dbReference>
<comment type="catalytic activity">
    <reaction evidence="1">
        <text>ATP + protein L-histidine = ADP + protein N-phospho-L-histidine.</text>
        <dbReference type="EC" id="2.7.13.3"/>
    </reaction>
</comment>
<dbReference type="OrthoDB" id="9776727at2"/>
<protein>
    <recommendedName>
        <fullName evidence="3">histidine kinase</fullName>
        <ecNumber evidence="3">2.7.13.3</ecNumber>
    </recommendedName>
</protein>
<dbReference type="PROSITE" id="PS50885">
    <property type="entry name" value="HAMP"/>
    <property type="match status" value="1"/>
</dbReference>
<keyword evidence="14" id="KW-1185">Reference proteome</keyword>
<dbReference type="SMART" id="SM00388">
    <property type="entry name" value="HisKA"/>
    <property type="match status" value="1"/>
</dbReference>
<dbReference type="Gene3D" id="1.10.287.130">
    <property type="match status" value="1"/>
</dbReference>
<dbReference type="SMART" id="SM00387">
    <property type="entry name" value="HATPase_c"/>
    <property type="match status" value="1"/>
</dbReference>
<reference evidence="13 14" key="1">
    <citation type="submission" date="2019-02" db="EMBL/GenBank/DDBJ databases">
        <title>Genomic Encyclopedia of Type Strains, Phase IV (KMG-IV): sequencing the most valuable type-strain genomes for metagenomic binning, comparative biology and taxonomic classification.</title>
        <authorList>
            <person name="Goeker M."/>
        </authorList>
    </citation>
    <scope>NUCLEOTIDE SEQUENCE [LARGE SCALE GENOMIC DNA]</scope>
    <source>
        <strain evidence="13 14">DSM 17196</strain>
    </source>
</reference>
<keyword evidence="4" id="KW-0597">Phosphoprotein</keyword>
<dbReference type="InterPro" id="IPR036890">
    <property type="entry name" value="HATPase_C_sf"/>
</dbReference>
<dbReference type="InterPro" id="IPR003594">
    <property type="entry name" value="HATPase_dom"/>
</dbReference>
<feature type="transmembrane region" description="Helical" evidence="10">
    <location>
        <begin position="195"/>
        <end position="214"/>
    </location>
</feature>
<dbReference type="EMBL" id="SGXE01000001">
    <property type="protein sequence ID" value="RZS99183.1"/>
    <property type="molecule type" value="Genomic_DNA"/>
</dbReference>
<dbReference type="Gene3D" id="3.30.565.10">
    <property type="entry name" value="Histidine kinase-like ATPase, C-terminal domain"/>
    <property type="match status" value="1"/>
</dbReference>
<feature type="domain" description="HAMP" evidence="12">
    <location>
        <begin position="212"/>
        <end position="265"/>
    </location>
</feature>
<dbReference type="Pfam" id="PF00512">
    <property type="entry name" value="HisKA"/>
    <property type="match status" value="1"/>
</dbReference>
<dbReference type="InterPro" id="IPR004358">
    <property type="entry name" value="Sig_transdc_His_kin-like_C"/>
</dbReference>
<dbReference type="RefSeq" id="WP_130285037.1">
    <property type="nucleotide sequence ID" value="NZ_SGXE01000001.1"/>
</dbReference>
<keyword evidence="8" id="KW-0067">ATP-binding</keyword>
<keyword evidence="9" id="KW-0902">Two-component regulatory system</keyword>
<accession>A0A4Q7PFB7</accession>
<feature type="transmembrane region" description="Helical" evidence="10">
    <location>
        <begin position="12"/>
        <end position="33"/>
    </location>
</feature>
<evidence type="ECO:0000256" key="2">
    <source>
        <dbReference type="ARBA" id="ARBA00004370"/>
    </source>
</evidence>
<dbReference type="PRINTS" id="PR00344">
    <property type="entry name" value="BCTRLSENSOR"/>
</dbReference>
<evidence type="ECO:0000256" key="1">
    <source>
        <dbReference type="ARBA" id="ARBA00000085"/>
    </source>
</evidence>
<dbReference type="EC" id="2.7.13.3" evidence="3"/>
<dbReference type="PANTHER" id="PTHR43065:SF10">
    <property type="entry name" value="PEROXIDE STRESS-ACTIVATED HISTIDINE KINASE MAK3"/>
    <property type="match status" value="1"/>
</dbReference>
<dbReference type="CDD" id="cd00075">
    <property type="entry name" value="HATPase"/>
    <property type="match status" value="1"/>
</dbReference>
<keyword evidence="7" id="KW-0418">Kinase</keyword>
<dbReference type="GO" id="GO:0016020">
    <property type="term" value="C:membrane"/>
    <property type="evidence" value="ECO:0007669"/>
    <property type="project" value="UniProtKB-SubCell"/>
</dbReference>
<evidence type="ECO:0000256" key="10">
    <source>
        <dbReference type="SAM" id="Phobius"/>
    </source>
</evidence>
<keyword evidence="10" id="KW-0472">Membrane</keyword>
<evidence type="ECO:0000313" key="14">
    <source>
        <dbReference type="Proteomes" id="UP000292262"/>
    </source>
</evidence>
<sequence length="500" mass="57362">MNLSKLSLSTRIFISMTVLVMLASILIATVTIYQYKEESEEYHKDRLQRKEERIKVAIDNVLRSTTYPVTKDNIVLIFRESYRNDQEGRIYQIAEEHSLPINIYSLEGKPLLKSDPTFVKNEKGLDQKLLDTLDVIVDKRFLIKTERDGEEFLSSYAYITDNKAKPLAILNIPYIENDDFIQRELYEFLKRLGQVYLFMLMIAIALAYLLSRYITRSLKTISDTIDQTRLDKNNKRIEIGETSEEISSLVTAYNSMIDELEESAALLARNEREAAWREMAKQVAHEIKNPLTPMRLTVQSFHRKFDPTDPNITQKVQEYSNTLIQQIDTMSSIASAFSTFAQMPAQKNETLDVVKIVRMALDIFNEVYIVSPEEKEGIIAKLDRTQLIRVVTNLVKNAIQAIPKDRDPKIVVDVFTENQEVIITVADNGIGISEENSKKIFEPKFTTKSSGMGLGLGMVKNIVETYNGNITFTSREGKGTVFKVKFPREFQESTTQNNHN</sequence>
<dbReference type="SMART" id="SM00304">
    <property type="entry name" value="HAMP"/>
    <property type="match status" value="1"/>
</dbReference>
<keyword evidence="6" id="KW-0547">Nucleotide-binding</keyword>
<dbReference type="CDD" id="cd00082">
    <property type="entry name" value="HisKA"/>
    <property type="match status" value="1"/>
</dbReference>
<feature type="domain" description="Histidine kinase" evidence="11">
    <location>
        <begin position="282"/>
        <end position="490"/>
    </location>
</feature>
<dbReference type="AlphaFoldDB" id="A0A4Q7PFB7"/>
<comment type="subcellular location">
    <subcellularLocation>
        <location evidence="2">Membrane</location>
    </subcellularLocation>
</comment>
<evidence type="ECO:0000256" key="5">
    <source>
        <dbReference type="ARBA" id="ARBA00022679"/>
    </source>
</evidence>
<comment type="caution">
    <text evidence="13">The sequence shown here is derived from an EMBL/GenBank/DDBJ whole genome shotgun (WGS) entry which is preliminary data.</text>
</comment>
<dbReference type="InterPro" id="IPR003661">
    <property type="entry name" value="HisK_dim/P_dom"/>
</dbReference>
<dbReference type="PANTHER" id="PTHR43065">
    <property type="entry name" value="SENSOR HISTIDINE KINASE"/>
    <property type="match status" value="1"/>
</dbReference>
<evidence type="ECO:0000256" key="4">
    <source>
        <dbReference type="ARBA" id="ARBA00022553"/>
    </source>
</evidence>
<evidence type="ECO:0000256" key="3">
    <source>
        <dbReference type="ARBA" id="ARBA00012438"/>
    </source>
</evidence>
<gene>
    <name evidence="13" type="ORF">EV197_0392</name>
</gene>
<dbReference type="InterPro" id="IPR005467">
    <property type="entry name" value="His_kinase_dom"/>
</dbReference>
<dbReference type="Proteomes" id="UP000292262">
    <property type="component" value="Unassembled WGS sequence"/>
</dbReference>
<keyword evidence="10" id="KW-0812">Transmembrane</keyword>
<organism evidence="13 14">
    <name type="scientific">Aquimarina brevivitae</name>
    <dbReference type="NCBI Taxonomy" id="323412"/>
    <lineage>
        <taxon>Bacteria</taxon>
        <taxon>Pseudomonadati</taxon>
        <taxon>Bacteroidota</taxon>
        <taxon>Flavobacteriia</taxon>
        <taxon>Flavobacteriales</taxon>
        <taxon>Flavobacteriaceae</taxon>
        <taxon>Aquimarina</taxon>
    </lineage>
</organism>
<dbReference type="InterPro" id="IPR036097">
    <property type="entry name" value="HisK_dim/P_sf"/>
</dbReference>
<proteinExistence type="predicted"/>
<evidence type="ECO:0000256" key="8">
    <source>
        <dbReference type="ARBA" id="ARBA00022840"/>
    </source>
</evidence>
<dbReference type="PROSITE" id="PS50109">
    <property type="entry name" value="HIS_KIN"/>
    <property type="match status" value="1"/>
</dbReference>
<keyword evidence="5" id="KW-0808">Transferase</keyword>
<evidence type="ECO:0000313" key="13">
    <source>
        <dbReference type="EMBL" id="RZS99183.1"/>
    </source>
</evidence>
<evidence type="ECO:0000259" key="12">
    <source>
        <dbReference type="PROSITE" id="PS50885"/>
    </source>
</evidence>
<dbReference type="InterPro" id="IPR003660">
    <property type="entry name" value="HAMP_dom"/>
</dbReference>
<dbReference type="GO" id="GO:0000155">
    <property type="term" value="F:phosphorelay sensor kinase activity"/>
    <property type="evidence" value="ECO:0007669"/>
    <property type="project" value="InterPro"/>
</dbReference>